<protein>
    <submittedName>
        <fullName evidence="1">Uncharacterized protein</fullName>
    </submittedName>
</protein>
<accession>A0A9E5MM71</accession>
<dbReference type="Proteomes" id="UP000787472">
    <property type="component" value="Unassembled WGS sequence"/>
</dbReference>
<dbReference type="EMBL" id="JAAONZ010000009">
    <property type="protein sequence ID" value="NHO66473.1"/>
    <property type="molecule type" value="Genomic_DNA"/>
</dbReference>
<comment type="caution">
    <text evidence="1">The sequence shown here is derived from an EMBL/GenBank/DDBJ whole genome shotgun (WGS) entry which is preliminary data.</text>
</comment>
<keyword evidence="2" id="KW-1185">Reference proteome</keyword>
<dbReference type="RefSeq" id="WP_167187327.1">
    <property type="nucleotide sequence ID" value="NZ_JAAONZ010000009.1"/>
</dbReference>
<proteinExistence type="predicted"/>
<evidence type="ECO:0000313" key="2">
    <source>
        <dbReference type="Proteomes" id="UP000787472"/>
    </source>
</evidence>
<organism evidence="1 2">
    <name type="scientific">Pseudomaricurvus hydrocarbonicus</name>
    <dbReference type="NCBI Taxonomy" id="1470433"/>
    <lineage>
        <taxon>Bacteria</taxon>
        <taxon>Pseudomonadati</taxon>
        <taxon>Pseudomonadota</taxon>
        <taxon>Gammaproteobacteria</taxon>
        <taxon>Cellvibrionales</taxon>
        <taxon>Cellvibrionaceae</taxon>
        <taxon>Pseudomaricurvus</taxon>
    </lineage>
</organism>
<dbReference type="InterPro" id="IPR046493">
    <property type="entry name" value="DUF6586"/>
</dbReference>
<dbReference type="AlphaFoldDB" id="A0A9E5MM71"/>
<evidence type="ECO:0000313" key="1">
    <source>
        <dbReference type="EMBL" id="NHO66473.1"/>
    </source>
</evidence>
<reference evidence="1" key="1">
    <citation type="submission" date="2020-03" db="EMBL/GenBank/DDBJ databases">
        <authorList>
            <person name="Guo F."/>
        </authorList>
    </citation>
    <scope>NUCLEOTIDE SEQUENCE</scope>
    <source>
        <strain evidence="1">JCM 30134</strain>
    </source>
</reference>
<gene>
    <name evidence="1" type="ORF">G8770_13070</name>
</gene>
<name>A0A9E5MM71_9GAMM</name>
<sequence>MSNPYQARVLQKLSHCRLLMQQLTQWDQFDRQGQEALMQGAVVHLATACRLYLREIAYALNVVQAEAIFTPADLVNAAPKGLGVAEIATQDWITELLAAERGILNPPLVPHRDKVGRDEVSSPQIIAVDSVAQPFGEVTGEVLHRWCKAFEALSERQRESFVEY</sequence>
<dbReference type="Pfam" id="PF20227">
    <property type="entry name" value="DUF6586"/>
    <property type="match status" value="1"/>
</dbReference>